<evidence type="ECO:0000313" key="15">
    <source>
        <dbReference type="Proteomes" id="UP001180616"/>
    </source>
</evidence>
<dbReference type="InterPro" id="IPR015854">
    <property type="entry name" value="ABC_transpr_LolD-like"/>
</dbReference>
<comment type="subcellular location">
    <subcellularLocation>
        <location evidence="11">Cell membrane</location>
        <topology evidence="11">Peripheral membrane protein</topology>
        <orientation evidence="11">Cytoplasmic side</orientation>
    </subcellularLocation>
</comment>
<dbReference type="Gene3D" id="3.40.50.300">
    <property type="entry name" value="P-loop containing nucleotide triphosphate hydrolases"/>
    <property type="match status" value="1"/>
</dbReference>
<evidence type="ECO:0000256" key="11">
    <source>
        <dbReference type="RuleBase" id="RU365094"/>
    </source>
</evidence>
<keyword evidence="15" id="KW-1185">Reference proteome</keyword>
<dbReference type="PANTHER" id="PTHR24220">
    <property type="entry name" value="IMPORT ATP-BINDING PROTEIN"/>
    <property type="match status" value="1"/>
</dbReference>
<evidence type="ECO:0000256" key="7">
    <source>
        <dbReference type="ARBA" id="ARBA00022741"/>
    </source>
</evidence>
<gene>
    <name evidence="11 14" type="primary">ftsE</name>
    <name evidence="14" type="ORF">KPS_002271</name>
</gene>
<dbReference type="PROSITE" id="PS00211">
    <property type="entry name" value="ABC_TRANSPORTER_1"/>
    <property type="match status" value="1"/>
</dbReference>
<evidence type="ECO:0000256" key="3">
    <source>
        <dbReference type="ARBA" id="ARBA00020019"/>
    </source>
</evidence>
<dbReference type="EMBL" id="CP133659">
    <property type="protein sequence ID" value="WMW64269.1"/>
    <property type="molecule type" value="Genomic_DNA"/>
</dbReference>
<evidence type="ECO:0000256" key="4">
    <source>
        <dbReference type="ARBA" id="ARBA00022448"/>
    </source>
</evidence>
<organism evidence="14 15">
    <name type="scientific">Nitratidesulfovibrio liaohensis</name>
    <dbReference type="NCBI Taxonomy" id="2604158"/>
    <lineage>
        <taxon>Bacteria</taxon>
        <taxon>Pseudomonadati</taxon>
        <taxon>Thermodesulfobacteriota</taxon>
        <taxon>Desulfovibrionia</taxon>
        <taxon>Desulfovibrionales</taxon>
        <taxon>Desulfovibrionaceae</taxon>
        <taxon>Nitratidesulfovibrio</taxon>
    </lineage>
</organism>
<proteinExistence type="inferred from homology"/>
<evidence type="ECO:0000256" key="10">
    <source>
        <dbReference type="ARBA" id="ARBA00023306"/>
    </source>
</evidence>
<evidence type="ECO:0000256" key="1">
    <source>
        <dbReference type="ARBA" id="ARBA00002579"/>
    </source>
</evidence>
<keyword evidence="4" id="KW-0813">Transport</keyword>
<keyword evidence="5 11" id="KW-1003">Cell membrane</keyword>
<dbReference type="GO" id="GO:0051301">
    <property type="term" value="P:cell division"/>
    <property type="evidence" value="ECO:0007669"/>
    <property type="project" value="UniProtKB-KW"/>
</dbReference>
<protein>
    <recommendedName>
        <fullName evidence="3 11">Cell division ATP-binding protein FtsE</fullName>
    </recommendedName>
</protein>
<dbReference type="InterPro" id="IPR005286">
    <property type="entry name" value="Cell_div_FtsE"/>
</dbReference>
<accession>A0ABY9QXN9</accession>
<dbReference type="CDD" id="cd03255">
    <property type="entry name" value="ABC_MJ0796_LolCDE_FtsE"/>
    <property type="match status" value="1"/>
</dbReference>
<sequence length="282" mass="29851">MLKVSHLSHSFGAHWALKNVSFSLEKGEFLFLSGPSGAGKTTLLRLLHGALPVQRGAASVAGFDLTRLSGRTVPLLRRQVSVVFQDFKILPERSVYANVALPLEVRGLAPQHIGRRVRAVVRALGLENRLDTPGGELSGGEQQRVAVARSIVVNPQVLLADEPTGNLDPELSLRLMDIFMQFHAYGTTVVLATHSPELIRRHSDARLLRLEDGMITHANWPGGEVFRCADGGLHLGDGGGNSLDPCGLDAPGIPGGSGNSGSSGDDNSGSDAPGNPDGRLSL</sequence>
<comment type="function">
    <text evidence="1">Part of the ABC transporter FtsEX involved in cellular division. Important for assembly or stability of the septal ring.</text>
</comment>
<evidence type="ECO:0000313" key="14">
    <source>
        <dbReference type="EMBL" id="WMW64269.1"/>
    </source>
</evidence>
<dbReference type="InterPro" id="IPR027417">
    <property type="entry name" value="P-loop_NTPase"/>
</dbReference>
<evidence type="ECO:0000256" key="6">
    <source>
        <dbReference type="ARBA" id="ARBA00022618"/>
    </source>
</evidence>
<evidence type="ECO:0000256" key="5">
    <source>
        <dbReference type="ARBA" id="ARBA00022475"/>
    </source>
</evidence>
<evidence type="ECO:0000259" key="13">
    <source>
        <dbReference type="PROSITE" id="PS50893"/>
    </source>
</evidence>
<evidence type="ECO:0000256" key="8">
    <source>
        <dbReference type="ARBA" id="ARBA00022840"/>
    </source>
</evidence>
<dbReference type="SUPFAM" id="SSF52540">
    <property type="entry name" value="P-loop containing nucleoside triphosphate hydrolases"/>
    <property type="match status" value="1"/>
</dbReference>
<dbReference type="InterPro" id="IPR003593">
    <property type="entry name" value="AAA+_ATPase"/>
</dbReference>
<dbReference type="InterPro" id="IPR017871">
    <property type="entry name" value="ABC_transporter-like_CS"/>
</dbReference>
<dbReference type="Proteomes" id="UP001180616">
    <property type="component" value="Chromosome"/>
</dbReference>
<evidence type="ECO:0000256" key="9">
    <source>
        <dbReference type="ARBA" id="ARBA00023136"/>
    </source>
</evidence>
<dbReference type="SMART" id="SM00382">
    <property type="entry name" value="AAA"/>
    <property type="match status" value="1"/>
</dbReference>
<reference evidence="14" key="1">
    <citation type="submission" date="2023-09" db="EMBL/GenBank/DDBJ databases">
        <authorList>
            <consortium name="CW5 consortium"/>
            <person name="Lu C.-W."/>
        </authorList>
    </citation>
    <scope>NUCLEOTIDE SEQUENCE</scope>
    <source>
        <strain evidence="14">KPS</strain>
    </source>
</reference>
<comment type="similarity">
    <text evidence="2 11">Belongs to the ABC transporter superfamily.</text>
</comment>
<dbReference type="PROSITE" id="PS50893">
    <property type="entry name" value="ABC_TRANSPORTER_2"/>
    <property type="match status" value="1"/>
</dbReference>
<dbReference type="NCBIfam" id="TIGR02673">
    <property type="entry name" value="FtsE"/>
    <property type="match status" value="1"/>
</dbReference>
<comment type="subunit">
    <text evidence="11">Homodimer. Forms a membrane-associated complex with FtsX.</text>
</comment>
<evidence type="ECO:0000256" key="2">
    <source>
        <dbReference type="ARBA" id="ARBA00005417"/>
    </source>
</evidence>
<keyword evidence="9 11" id="KW-0472">Membrane</keyword>
<keyword evidence="7 11" id="KW-0547">Nucleotide-binding</keyword>
<feature type="region of interest" description="Disordered" evidence="12">
    <location>
        <begin position="244"/>
        <end position="282"/>
    </location>
</feature>
<evidence type="ECO:0000256" key="12">
    <source>
        <dbReference type="SAM" id="MobiDB-lite"/>
    </source>
</evidence>
<keyword evidence="10 11" id="KW-0131">Cell cycle</keyword>
<feature type="domain" description="ABC transporter" evidence="13">
    <location>
        <begin position="2"/>
        <end position="237"/>
    </location>
</feature>
<dbReference type="GO" id="GO:0005524">
    <property type="term" value="F:ATP binding"/>
    <property type="evidence" value="ECO:0007669"/>
    <property type="project" value="UniProtKB-KW"/>
</dbReference>
<feature type="compositionally biased region" description="Low complexity" evidence="12">
    <location>
        <begin position="262"/>
        <end position="275"/>
    </location>
</feature>
<dbReference type="PANTHER" id="PTHR24220:SF470">
    <property type="entry name" value="CELL DIVISION ATP-BINDING PROTEIN FTSE"/>
    <property type="match status" value="1"/>
</dbReference>
<dbReference type="Pfam" id="PF00005">
    <property type="entry name" value="ABC_tran"/>
    <property type="match status" value="1"/>
</dbReference>
<keyword evidence="8 11" id="KW-0067">ATP-binding</keyword>
<dbReference type="InterPro" id="IPR003439">
    <property type="entry name" value="ABC_transporter-like_ATP-bd"/>
</dbReference>
<name>A0ABY9QXN9_9BACT</name>
<keyword evidence="6 11" id="KW-0132">Cell division</keyword>
<dbReference type="InterPro" id="IPR017911">
    <property type="entry name" value="MacB-like_ATP-bd"/>
</dbReference>